<organism evidence="8 9">
    <name type="scientific">Psychrobacillus soli</name>
    <dbReference type="NCBI Taxonomy" id="1543965"/>
    <lineage>
        <taxon>Bacteria</taxon>
        <taxon>Bacillati</taxon>
        <taxon>Bacillota</taxon>
        <taxon>Bacilli</taxon>
        <taxon>Bacillales</taxon>
        <taxon>Bacillaceae</taxon>
        <taxon>Psychrobacillus</taxon>
    </lineage>
</organism>
<evidence type="ECO:0000256" key="2">
    <source>
        <dbReference type="ARBA" id="ARBA00022679"/>
    </source>
</evidence>
<dbReference type="OrthoDB" id="9802503at2"/>
<evidence type="ECO:0000256" key="6">
    <source>
        <dbReference type="HAMAP-Rule" id="MF_01978"/>
    </source>
</evidence>
<keyword evidence="6" id="KW-0324">Glycolysis</keyword>
<comment type="activity regulation">
    <text evidence="6">Non-allosteric.</text>
</comment>
<dbReference type="UniPathway" id="UPA00109">
    <property type="reaction ID" value="UER00182"/>
</dbReference>
<comment type="subunit">
    <text evidence="6">Homodimer.</text>
</comment>
<keyword evidence="3 6" id="KW-0479">Metal-binding</keyword>
<dbReference type="RefSeq" id="WP_142608780.1">
    <property type="nucleotide sequence ID" value="NZ_VDGG01000053.1"/>
</dbReference>
<dbReference type="GO" id="GO:0005737">
    <property type="term" value="C:cytoplasm"/>
    <property type="evidence" value="ECO:0007669"/>
    <property type="project" value="UniProtKB-SubCell"/>
</dbReference>
<feature type="binding site" evidence="6">
    <location>
        <position position="114"/>
    </location>
    <ligand>
        <name>Mg(2+)</name>
        <dbReference type="ChEBI" id="CHEBI:18420"/>
        <note>catalytic</note>
    </ligand>
</feature>
<dbReference type="EMBL" id="VDGG01000053">
    <property type="protein sequence ID" value="TQR07491.1"/>
    <property type="molecule type" value="Genomic_DNA"/>
</dbReference>
<keyword evidence="6" id="KW-0963">Cytoplasm</keyword>
<comment type="caution">
    <text evidence="6">Lacks conserved residue(s) required for the propagation of feature annotation.</text>
</comment>
<dbReference type="Proteomes" id="UP000318937">
    <property type="component" value="Unassembled WGS sequence"/>
</dbReference>
<dbReference type="Pfam" id="PF00365">
    <property type="entry name" value="PFK"/>
    <property type="match status" value="1"/>
</dbReference>
<evidence type="ECO:0000256" key="5">
    <source>
        <dbReference type="ARBA" id="ARBA00022842"/>
    </source>
</evidence>
<reference evidence="8 9" key="1">
    <citation type="submission" date="2019-05" db="EMBL/GenBank/DDBJ databases">
        <title>Psychrobacillus vulpis sp. nov., a new species isolated from feces of a red fox that inhabits in The Tablas de Daimiel Natural Park, Albacete, Spain.</title>
        <authorList>
            <person name="Rodriguez M."/>
            <person name="Reina J.C."/>
            <person name="Bejar V."/>
            <person name="Llamas I."/>
        </authorList>
    </citation>
    <scope>NUCLEOTIDE SEQUENCE [LARGE SCALE GENOMIC DNA]</scope>
    <source>
        <strain evidence="8 9">NHI-2</strain>
    </source>
</reference>
<protein>
    <recommendedName>
        <fullName evidence="6">Pyrophosphate--fructose 6-phosphate 1-phosphotransferase</fullName>
        <ecNumber evidence="6">2.7.1.90</ecNumber>
    </recommendedName>
    <alternativeName>
        <fullName evidence="6">6-phosphofructokinase, pyrophosphate dependent</fullName>
    </alternativeName>
    <alternativeName>
        <fullName evidence="6">PPi-dependent phosphofructokinase</fullName>
        <shortName evidence="6">PPi-PFK</shortName>
    </alternativeName>
    <alternativeName>
        <fullName evidence="6">Pyrophosphate-dependent 6-phosphofructose-1-kinase</fullName>
    </alternativeName>
</protein>
<gene>
    <name evidence="6" type="primary">pfp</name>
    <name evidence="8" type="ORF">FG383_17965</name>
</gene>
<dbReference type="HAMAP" id="MF_01978">
    <property type="entry name" value="Phosphofructokinase_II_B2"/>
    <property type="match status" value="1"/>
</dbReference>
<evidence type="ECO:0000313" key="8">
    <source>
        <dbReference type="EMBL" id="TQR07491.1"/>
    </source>
</evidence>
<feature type="binding site" evidence="6">
    <location>
        <position position="246"/>
    </location>
    <ligand>
        <name>substrate</name>
    </ligand>
</feature>
<feature type="binding site" evidence="6">
    <location>
        <position position="18"/>
    </location>
    <ligand>
        <name>diphosphate</name>
        <dbReference type="ChEBI" id="CHEBI:33019"/>
    </ligand>
</feature>
<comment type="similarity">
    <text evidence="6">Belongs to the phosphofructokinase type A (PFKA) family. PPi-dependent PFK group II subfamily. Clade 'B2' sub-subfamily.</text>
</comment>
<accession>A0A544SQP0</accession>
<dbReference type="InterPro" id="IPR011404">
    <property type="entry name" value="PPi-PFK"/>
</dbReference>
<comment type="caution">
    <text evidence="8">The sequence shown here is derived from an EMBL/GenBank/DDBJ whole genome shotgun (WGS) entry which is preliminary data.</text>
</comment>
<evidence type="ECO:0000256" key="1">
    <source>
        <dbReference type="ARBA" id="ARBA00001946"/>
    </source>
</evidence>
<dbReference type="GO" id="GO:0047334">
    <property type="term" value="F:diphosphate-fructose-6-phosphate 1-phosphotransferase activity"/>
    <property type="evidence" value="ECO:0007669"/>
    <property type="project" value="UniProtKB-EC"/>
</dbReference>
<dbReference type="AlphaFoldDB" id="A0A544SQP0"/>
<comment type="catalytic activity">
    <reaction evidence="6">
        <text>beta-D-fructose 6-phosphate + diphosphate = beta-D-fructose 1,6-bisphosphate + phosphate + H(+)</text>
        <dbReference type="Rhea" id="RHEA:13613"/>
        <dbReference type="ChEBI" id="CHEBI:15378"/>
        <dbReference type="ChEBI" id="CHEBI:32966"/>
        <dbReference type="ChEBI" id="CHEBI:33019"/>
        <dbReference type="ChEBI" id="CHEBI:43474"/>
        <dbReference type="ChEBI" id="CHEBI:57634"/>
        <dbReference type="EC" id="2.7.1.90"/>
    </reaction>
</comment>
<dbReference type="EC" id="2.7.1.90" evidence="6"/>
<dbReference type="InterPro" id="IPR050929">
    <property type="entry name" value="PFKA"/>
</dbReference>
<feature type="binding site" evidence="6">
    <location>
        <begin position="189"/>
        <end position="191"/>
    </location>
    <ligand>
        <name>substrate</name>
    </ligand>
</feature>
<dbReference type="Gene3D" id="3.40.50.460">
    <property type="entry name" value="Phosphofructokinase domain"/>
    <property type="match status" value="1"/>
</dbReference>
<dbReference type="GO" id="GO:0003872">
    <property type="term" value="F:6-phosphofructokinase activity"/>
    <property type="evidence" value="ECO:0007669"/>
    <property type="project" value="UniProtKB-UniRule"/>
</dbReference>
<comment type="pathway">
    <text evidence="6">Carbohydrate degradation; glycolysis; D-glyceraldehyde 3-phosphate and glycerone phosphate from D-glucose: step 3/4.</text>
</comment>
<evidence type="ECO:0000313" key="9">
    <source>
        <dbReference type="Proteomes" id="UP000318937"/>
    </source>
</evidence>
<name>A0A544SQP0_9BACI</name>
<feature type="domain" description="Phosphofructokinase" evidence="7">
    <location>
        <begin position="11"/>
        <end position="323"/>
    </location>
</feature>
<dbReference type="PANTHER" id="PTHR45770">
    <property type="entry name" value="ATP-DEPENDENT 6-PHOSPHOFRUCTOKINASE 1"/>
    <property type="match status" value="1"/>
</dbReference>
<keyword evidence="2 6" id="KW-0808">Transferase</keyword>
<dbReference type="NCBIfam" id="NF010675">
    <property type="entry name" value="PRK14072.1"/>
    <property type="match status" value="1"/>
</dbReference>
<dbReference type="InterPro" id="IPR000023">
    <property type="entry name" value="Phosphofructokinase_dom"/>
</dbReference>
<keyword evidence="9" id="KW-1185">Reference proteome</keyword>
<comment type="subcellular location">
    <subcellularLocation>
        <location evidence="6">Cytoplasm</location>
    </subcellularLocation>
</comment>
<dbReference type="InterPro" id="IPR035966">
    <property type="entry name" value="PKF_sf"/>
</dbReference>
<feature type="active site" description="Proton acceptor" evidence="6">
    <location>
        <position position="144"/>
    </location>
</feature>
<dbReference type="Gene3D" id="3.40.50.450">
    <property type="match status" value="1"/>
</dbReference>
<comment type="cofactor">
    <cofactor evidence="1 6">
        <name>Mg(2+)</name>
        <dbReference type="ChEBI" id="CHEBI:18420"/>
    </cofactor>
</comment>
<dbReference type="PRINTS" id="PR00476">
    <property type="entry name" value="PHFRCTKINASE"/>
</dbReference>
<evidence type="ECO:0000256" key="4">
    <source>
        <dbReference type="ARBA" id="ARBA00022777"/>
    </source>
</evidence>
<feature type="site" description="Important for catalytic activity; stabilizes the transition state when the phosphoryl donor is PPi" evidence="6">
    <location>
        <position position="141"/>
    </location>
</feature>
<proteinExistence type="inferred from homology"/>
<sequence>MEVIIILKGNAVIIQSGGPTAVINSSLVGIVEAILEFNNPNMKIFGAKGGLKGLLNNSLVRLDTLTKEKLRSIKYTPGAMLGTCRLKIEEFHLRKIIGIFKAFNITHCFYIGGNGSMYIAEQISIYARELNYPLCTIGIPKSIDNDLDKIDHSPGYASAAKFLVACTEDITLDIVSYESPKKVTIMETMGRNTGWLAASCSLAEQKSSNCKQLIYIPESPFSLSNCLEVIEHNYNNNYHTLLIVSEGIRDEQDELIISKTLQLDSLNRPKLGGVSWFLKDEIDNNLNIGTRCIDTSIWQRSSSRYISLTDVNEAYNLGYRAWQVALNNGNSVMVTISRTNTSEYNVVYSSVPLSKVVGIEKKVPIHWYDEQKKAMKEEFLDYINPLVKGDIIKPEFDLEQQHISIL</sequence>
<evidence type="ECO:0000259" key="7">
    <source>
        <dbReference type="Pfam" id="PF00365"/>
    </source>
</evidence>
<dbReference type="GO" id="GO:0046872">
    <property type="term" value="F:metal ion binding"/>
    <property type="evidence" value="ECO:0007669"/>
    <property type="project" value="UniProtKB-KW"/>
</dbReference>
<dbReference type="GO" id="GO:0006002">
    <property type="term" value="P:fructose 6-phosphate metabolic process"/>
    <property type="evidence" value="ECO:0007669"/>
    <property type="project" value="InterPro"/>
</dbReference>
<dbReference type="SUPFAM" id="SSF53784">
    <property type="entry name" value="Phosphofructokinase"/>
    <property type="match status" value="1"/>
</dbReference>
<keyword evidence="4 6" id="KW-0418">Kinase</keyword>
<keyword evidence="5 6" id="KW-0460">Magnesium</keyword>
<dbReference type="InterPro" id="IPR022953">
    <property type="entry name" value="ATP_PFK"/>
</dbReference>
<evidence type="ECO:0000256" key="3">
    <source>
        <dbReference type="ARBA" id="ARBA00022723"/>
    </source>
</evidence>
<dbReference type="PIRSF" id="PIRSF036483">
    <property type="entry name" value="PFK_XF0274"/>
    <property type="match status" value="1"/>
</dbReference>
<comment type="function">
    <text evidence="6">Catalyzes the phosphorylation of D-fructose 6-phosphate, the first committing step of glycolysis. Uses inorganic phosphate (PPi) as phosphoryl donor instead of ATP like common ATP-dependent phosphofructokinases (ATP-PFKs), which renders the reaction reversible, and can thus function both in glycolysis and gluconeogenesis. Consistently, PPi-PFK can replace the enzymes of both the forward (ATP-PFK) and reverse (fructose-bisphosphatase (FBPase)) reactions.</text>
</comment>